<protein>
    <submittedName>
        <fullName evidence="1">Uncharacterized protein</fullName>
    </submittedName>
</protein>
<accession>A0ABU0ART6</accession>
<evidence type="ECO:0000313" key="2">
    <source>
        <dbReference type="Proteomes" id="UP001238088"/>
    </source>
</evidence>
<sequence>MESPKYDYMQYFFHEINKYANLHESIQMKLEDYSKKELKEMANQVLTISYCFIRYSAEIKELQRVLSSLNFHFAVMWHLSDSLHNIPDSLNKDRTHGDFGLAQYLSEFFVFNYLLENMENKPLNYNQRFQYKLGIKTEWYHLYDSYTENNIINV</sequence>
<keyword evidence="2" id="KW-1185">Reference proteome</keyword>
<comment type="caution">
    <text evidence="1">The sequence shown here is derived from an EMBL/GenBank/DDBJ whole genome shotgun (WGS) entry which is preliminary data.</text>
</comment>
<reference evidence="1 2" key="1">
    <citation type="submission" date="2023-07" db="EMBL/GenBank/DDBJ databases">
        <title>Genomic Encyclopedia of Type Strains, Phase IV (KMG-IV): sequencing the most valuable type-strain genomes for metagenomic binning, comparative biology and taxonomic classification.</title>
        <authorList>
            <person name="Goeker M."/>
        </authorList>
    </citation>
    <scope>NUCLEOTIDE SEQUENCE [LARGE SCALE GENOMIC DNA]</scope>
    <source>
        <strain evidence="1 2">DSM 23494</strain>
    </source>
</reference>
<dbReference type="EMBL" id="JAUSUB010000041">
    <property type="protein sequence ID" value="MDQ0273486.1"/>
    <property type="molecule type" value="Genomic_DNA"/>
</dbReference>
<name>A0ABU0ART6_9BACI</name>
<dbReference type="Proteomes" id="UP001238088">
    <property type="component" value="Unassembled WGS sequence"/>
</dbReference>
<proteinExistence type="predicted"/>
<gene>
    <name evidence="1" type="ORF">J2S17_005418</name>
</gene>
<dbReference type="RefSeq" id="WP_307479663.1">
    <property type="nucleotide sequence ID" value="NZ_JAUSUB010000041.1"/>
</dbReference>
<evidence type="ECO:0000313" key="1">
    <source>
        <dbReference type="EMBL" id="MDQ0273486.1"/>
    </source>
</evidence>
<organism evidence="1 2">
    <name type="scientific">Cytobacillus purgationiresistens</name>
    <dbReference type="NCBI Taxonomy" id="863449"/>
    <lineage>
        <taxon>Bacteria</taxon>
        <taxon>Bacillati</taxon>
        <taxon>Bacillota</taxon>
        <taxon>Bacilli</taxon>
        <taxon>Bacillales</taxon>
        <taxon>Bacillaceae</taxon>
        <taxon>Cytobacillus</taxon>
    </lineage>
</organism>